<sequence>MLSKFDEERKDGEGKKVQNQKATDPSDTLTGPLQLLQIWAYSRMEFLWPSDAYIDVKLDFDFPLYKPWEKSIKKHRPPMNTKDRREQIDNMKIEEVSVI</sequence>
<dbReference type="EMBL" id="CM056820">
    <property type="protein sequence ID" value="KAJ8615766.1"/>
    <property type="molecule type" value="Genomic_DNA"/>
</dbReference>
<proteinExistence type="predicted"/>
<accession>A0ACC2K3U6</accession>
<name>A0ACC2K3U6_PERAE</name>
<evidence type="ECO:0000313" key="2">
    <source>
        <dbReference type="Proteomes" id="UP001234297"/>
    </source>
</evidence>
<keyword evidence="2" id="KW-1185">Reference proteome</keyword>
<organism evidence="1 2">
    <name type="scientific">Persea americana</name>
    <name type="common">Avocado</name>
    <dbReference type="NCBI Taxonomy" id="3435"/>
    <lineage>
        <taxon>Eukaryota</taxon>
        <taxon>Viridiplantae</taxon>
        <taxon>Streptophyta</taxon>
        <taxon>Embryophyta</taxon>
        <taxon>Tracheophyta</taxon>
        <taxon>Spermatophyta</taxon>
        <taxon>Magnoliopsida</taxon>
        <taxon>Magnoliidae</taxon>
        <taxon>Laurales</taxon>
        <taxon>Lauraceae</taxon>
        <taxon>Persea</taxon>
    </lineage>
</organism>
<protein>
    <submittedName>
        <fullName evidence="1">Uncharacterized protein</fullName>
    </submittedName>
</protein>
<dbReference type="Proteomes" id="UP001234297">
    <property type="component" value="Chromosome 12"/>
</dbReference>
<evidence type="ECO:0000313" key="1">
    <source>
        <dbReference type="EMBL" id="KAJ8615766.1"/>
    </source>
</evidence>
<comment type="caution">
    <text evidence="1">The sequence shown here is derived from an EMBL/GenBank/DDBJ whole genome shotgun (WGS) entry which is preliminary data.</text>
</comment>
<reference evidence="1 2" key="1">
    <citation type="journal article" date="2022" name="Hortic Res">
        <title>A haplotype resolved chromosomal level avocado genome allows analysis of novel avocado genes.</title>
        <authorList>
            <person name="Nath O."/>
            <person name="Fletcher S.J."/>
            <person name="Hayward A."/>
            <person name="Shaw L.M."/>
            <person name="Masouleh A.K."/>
            <person name="Furtado A."/>
            <person name="Henry R.J."/>
            <person name="Mitter N."/>
        </authorList>
    </citation>
    <scope>NUCLEOTIDE SEQUENCE [LARGE SCALE GENOMIC DNA]</scope>
    <source>
        <strain evidence="2">cv. Hass</strain>
    </source>
</reference>
<gene>
    <name evidence="1" type="ORF">MRB53_035138</name>
</gene>